<name>A0A6I9VIV7_BACDO</name>
<dbReference type="Proteomes" id="UP001652620">
    <property type="component" value="Chromosome 2"/>
</dbReference>
<comment type="similarity">
    <text evidence="2">Belongs to the cytochrome c oxidase VIIa family.</text>
</comment>
<dbReference type="InterPro" id="IPR003177">
    <property type="entry name" value="Cytc_oxidase_su7a_met"/>
</dbReference>
<sequence>MSSKNMLNLSRTVVRTLTTSAPRRAAAKNEVEKGYFELKKVQEHFQKHDGKPVFLKGSFVDQLLYRLTVALSLAGIGGMAKLFYDLSVPKSQD</sequence>
<dbReference type="OMA" id="MSYKNVA"/>
<evidence type="ECO:0000313" key="7">
    <source>
        <dbReference type="Proteomes" id="UP001652620"/>
    </source>
</evidence>
<evidence type="ECO:0000256" key="1">
    <source>
        <dbReference type="ARBA" id="ARBA00004273"/>
    </source>
</evidence>
<dbReference type="FunCoup" id="A0A6I9VIV7">
    <property type="interactions" value="517"/>
</dbReference>
<keyword evidence="7" id="KW-1185">Reference proteome</keyword>
<dbReference type="RefSeq" id="XP_011210463.1">
    <property type="nucleotide sequence ID" value="XM_011212161.3"/>
</dbReference>
<keyword evidence="5" id="KW-0496">Mitochondrion</keyword>
<dbReference type="SUPFAM" id="SSF81419">
    <property type="entry name" value="Mitochondrial cytochrome c oxidase subunit VIIa"/>
    <property type="match status" value="1"/>
</dbReference>
<dbReference type="GO" id="GO:0097250">
    <property type="term" value="P:mitochondrial respirasome assembly"/>
    <property type="evidence" value="ECO:0007669"/>
    <property type="project" value="TreeGrafter"/>
</dbReference>
<evidence type="ECO:0000256" key="4">
    <source>
        <dbReference type="ARBA" id="ARBA00022946"/>
    </source>
</evidence>
<dbReference type="GO" id="GO:0006123">
    <property type="term" value="P:mitochondrial electron transport, cytochrome c to oxygen"/>
    <property type="evidence" value="ECO:0007669"/>
    <property type="project" value="InterPro"/>
</dbReference>
<dbReference type="InParanoid" id="A0A6I9VIV7"/>
<dbReference type="GO" id="GO:0045277">
    <property type="term" value="C:respiratory chain complex IV"/>
    <property type="evidence" value="ECO:0007669"/>
    <property type="project" value="InterPro"/>
</dbReference>
<dbReference type="GO" id="GO:0002082">
    <property type="term" value="P:regulation of oxidative phosphorylation"/>
    <property type="evidence" value="ECO:0007669"/>
    <property type="project" value="TreeGrafter"/>
</dbReference>
<reference evidence="8" key="2">
    <citation type="submission" date="2025-08" db="UniProtKB">
        <authorList>
            <consortium name="RefSeq"/>
        </authorList>
    </citation>
    <scope>IDENTIFICATION</scope>
    <source>
        <tissue evidence="8">Adult</tissue>
    </source>
</reference>
<accession>A0A6I9VIV7</accession>
<dbReference type="FunFam" id="4.10.91.10:FF:000001">
    <property type="entry name" value="Cytochrome c oxidase subunit 7A1, mitochondrial"/>
    <property type="match status" value="1"/>
</dbReference>
<dbReference type="GO" id="GO:0005743">
    <property type="term" value="C:mitochondrial inner membrane"/>
    <property type="evidence" value="ECO:0007669"/>
    <property type="project" value="UniProtKB-SubCell"/>
</dbReference>
<evidence type="ECO:0000256" key="6">
    <source>
        <dbReference type="ARBA" id="ARBA00023136"/>
    </source>
</evidence>
<dbReference type="SMR" id="A0A6I9VIV7"/>
<dbReference type="PANTHER" id="PTHR10510">
    <property type="entry name" value="CYTOCHROME C OXIDASE POLYPEPTIDE 7A"/>
    <property type="match status" value="1"/>
</dbReference>
<protein>
    <submittedName>
        <fullName evidence="8">Cytochrome c oxidase subunit 7A, mitochondrial</fullName>
    </submittedName>
</protein>
<proteinExistence type="inferred from homology"/>
<dbReference type="AlphaFoldDB" id="A0A6I9VIV7"/>
<evidence type="ECO:0000256" key="2">
    <source>
        <dbReference type="ARBA" id="ARBA00009331"/>
    </source>
</evidence>
<keyword evidence="6" id="KW-0472">Membrane</keyword>
<dbReference type="Gene3D" id="4.10.91.10">
    <property type="entry name" value="Cytochrome c oxidase, subunit VIIa"/>
    <property type="match status" value="1"/>
</dbReference>
<keyword evidence="4" id="KW-0809">Transit peptide</keyword>
<keyword evidence="3" id="KW-0999">Mitochondrion inner membrane</keyword>
<comment type="subcellular location">
    <subcellularLocation>
        <location evidence="1">Mitochondrion inner membrane</location>
    </subcellularLocation>
</comment>
<evidence type="ECO:0000256" key="5">
    <source>
        <dbReference type="ARBA" id="ARBA00023128"/>
    </source>
</evidence>
<dbReference type="KEGG" id="bdr:105231067"/>
<reference evidence="7" key="1">
    <citation type="submission" date="2025-05" db="UniProtKB">
        <authorList>
            <consortium name="RefSeq"/>
        </authorList>
    </citation>
    <scope>NUCLEOTIDE SEQUENCE [LARGE SCALE GENOMIC DNA]</scope>
</reference>
<dbReference type="GeneID" id="105231067"/>
<dbReference type="InterPro" id="IPR036539">
    <property type="entry name" value="Cyt_c_oxidase_su7a_sf"/>
</dbReference>
<organism evidence="7 8">
    <name type="scientific">Bactrocera dorsalis</name>
    <name type="common">Oriental fruit fly</name>
    <name type="synonym">Dacus dorsalis</name>
    <dbReference type="NCBI Taxonomy" id="27457"/>
    <lineage>
        <taxon>Eukaryota</taxon>
        <taxon>Metazoa</taxon>
        <taxon>Ecdysozoa</taxon>
        <taxon>Arthropoda</taxon>
        <taxon>Hexapoda</taxon>
        <taxon>Insecta</taxon>
        <taxon>Pterygota</taxon>
        <taxon>Neoptera</taxon>
        <taxon>Endopterygota</taxon>
        <taxon>Diptera</taxon>
        <taxon>Brachycera</taxon>
        <taxon>Muscomorpha</taxon>
        <taxon>Tephritoidea</taxon>
        <taxon>Tephritidae</taxon>
        <taxon>Bactrocera</taxon>
        <taxon>Bactrocera</taxon>
    </lineage>
</organism>
<dbReference type="OrthoDB" id="5966508at2759"/>
<dbReference type="CTD" id="50002"/>
<dbReference type="PANTHER" id="PTHR10510:SF11">
    <property type="entry name" value="CYTOCHROME C OXIDASE SUBUNIT 7A, MITOCHONDRIAL"/>
    <property type="match status" value="1"/>
</dbReference>
<evidence type="ECO:0000313" key="8">
    <source>
        <dbReference type="RefSeq" id="XP_011210463.1"/>
    </source>
</evidence>
<gene>
    <name evidence="8" type="primary">LOC105231067</name>
</gene>
<evidence type="ECO:0000256" key="3">
    <source>
        <dbReference type="ARBA" id="ARBA00022792"/>
    </source>
</evidence>